<evidence type="ECO:0000313" key="12">
    <source>
        <dbReference type="Proteomes" id="UP001519271"/>
    </source>
</evidence>
<dbReference type="InterPro" id="IPR007387">
    <property type="entry name" value="TRAP_DctQ"/>
</dbReference>
<evidence type="ECO:0000256" key="1">
    <source>
        <dbReference type="ARBA" id="ARBA00004429"/>
    </source>
</evidence>
<keyword evidence="7 9" id="KW-0472">Membrane</keyword>
<keyword evidence="4" id="KW-0997">Cell inner membrane</keyword>
<dbReference type="Proteomes" id="UP001519271">
    <property type="component" value="Unassembled WGS sequence"/>
</dbReference>
<dbReference type="EMBL" id="JAGGKC010000001">
    <property type="protein sequence ID" value="MBP1917689.1"/>
    <property type="molecule type" value="Genomic_DNA"/>
</dbReference>
<dbReference type="InterPro" id="IPR055348">
    <property type="entry name" value="DctQ"/>
</dbReference>
<evidence type="ECO:0000256" key="3">
    <source>
        <dbReference type="ARBA" id="ARBA00022475"/>
    </source>
</evidence>
<keyword evidence="5 9" id="KW-0812">Transmembrane</keyword>
<feature type="domain" description="Tripartite ATP-independent periplasmic transporters DctQ component" evidence="10">
    <location>
        <begin position="20"/>
        <end position="145"/>
    </location>
</feature>
<dbReference type="PANTHER" id="PTHR35011">
    <property type="entry name" value="2,3-DIKETO-L-GULONATE TRAP TRANSPORTER SMALL PERMEASE PROTEIN YIAM"/>
    <property type="match status" value="1"/>
</dbReference>
<feature type="transmembrane region" description="Helical" evidence="9">
    <location>
        <begin position="86"/>
        <end position="110"/>
    </location>
</feature>
<reference evidence="11 12" key="1">
    <citation type="submission" date="2021-03" db="EMBL/GenBank/DDBJ databases">
        <title>Genomic Encyclopedia of Type Strains, Phase IV (KMG-IV): sequencing the most valuable type-strain genomes for metagenomic binning, comparative biology and taxonomic classification.</title>
        <authorList>
            <person name="Goeker M."/>
        </authorList>
    </citation>
    <scope>NUCLEOTIDE SEQUENCE [LARGE SCALE GENOMIC DNA]</scope>
    <source>
        <strain evidence="11 12">DSM 6139</strain>
    </source>
</reference>
<feature type="transmembrane region" description="Helical" evidence="9">
    <location>
        <begin position="125"/>
        <end position="143"/>
    </location>
</feature>
<evidence type="ECO:0000256" key="4">
    <source>
        <dbReference type="ARBA" id="ARBA00022519"/>
    </source>
</evidence>
<proteinExistence type="inferred from homology"/>
<name>A0ABS4FZI2_9CLOT</name>
<feature type="transmembrane region" description="Helical" evidence="9">
    <location>
        <begin position="12"/>
        <end position="34"/>
    </location>
</feature>
<sequence>MKKFFDEFEIYIGAFCQGLMVLILLAQVVSRYIFNNAFSWSEETAIILFILSVYFGATAAIRRNQHLKLEIVLDKLSPKNRLKLEIFNNSLFALFNVIILFGIVPIVLRLRTNGTETAVTGIPKWYIYIVLPILFVLMIIRLIQDSGIKFKKIKNIDSNADSFEQNN</sequence>
<keyword evidence="6 9" id="KW-1133">Transmembrane helix</keyword>
<evidence type="ECO:0000256" key="8">
    <source>
        <dbReference type="ARBA" id="ARBA00038436"/>
    </source>
</evidence>
<dbReference type="Pfam" id="PF04290">
    <property type="entry name" value="DctQ"/>
    <property type="match status" value="1"/>
</dbReference>
<gene>
    <name evidence="11" type="ORF">J2Z34_000152</name>
</gene>
<evidence type="ECO:0000259" key="10">
    <source>
        <dbReference type="Pfam" id="PF04290"/>
    </source>
</evidence>
<evidence type="ECO:0000256" key="7">
    <source>
        <dbReference type="ARBA" id="ARBA00023136"/>
    </source>
</evidence>
<keyword evidence="3" id="KW-1003">Cell membrane</keyword>
<accession>A0ABS4FZI2</accession>
<comment type="caution">
    <text evidence="11">The sequence shown here is derived from an EMBL/GenBank/DDBJ whole genome shotgun (WGS) entry which is preliminary data.</text>
</comment>
<feature type="transmembrane region" description="Helical" evidence="9">
    <location>
        <begin position="46"/>
        <end position="65"/>
    </location>
</feature>
<protein>
    <submittedName>
        <fullName evidence="11">TRAP-type C4-dicarboxylate transport system permease small subunit</fullName>
    </submittedName>
</protein>
<keyword evidence="2" id="KW-0813">Transport</keyword>
<keyword evidence="12" id="KW-1185">Reference proteome</keyword>
<dbReference type="PANTHER" id="PTHR35011:SF2">
    <property type="entry name" value="2,3-DIKETO-L-GULONATE TRAP TRANSPORTER SMALL PERMEASE PROTEIN YIAM"/>
    <property type="match status" value="1"/>
</dbReference>
<evidence type="ECO:0000256" key="9">
    <source>
        <dbReference type="SAM" id="Phobius"/>
    </source>
</evidence>
<comment type="similarity">
    <text evidence="8">Belongs to the TRAP transporter small permease family.</text>
</comment>
<organism evidence="11 12">
    <name type="scientific">Youngiibacter multivorans</name>
    <dbReference type="NCBI Taxonomy" id="937251"/>
    <lineage>
        <taxon>Bacteria</taxon>
        <taxon>Bacillati</taxon>
        <taxon>Bacillota</taxon>
        <taxon>Clostridia</taxon>
        <taxon>Eubacteriales</taxon>
        <taxon>Clostridiaceae</taxon>
        <taxon>Youngiibacter</taxon>
    </lineage>
</organism>
<evidence type="ECO:0000313" key="11">
    <source>
        <dbReference type="EMBL" id="MBP1917689.1"/>
    </source>
</evidence>
<evidence type="ECO:0000256" key="5">
    <source>
        <dbReference type="ARBA" id="ARBA00022692"/>
    </source>
</evidence>
<comment type="subcellular location">
    <subcellularLocation>
        <location evidence="1">Cell inner membrane</location>
        <topology evidence="1">Multi-pass membrane protein</topology>
    </subcellularLocation>
</comment>
<evidence type="ECO:0000256" key="2">
    <source>
        <dbReference type="ARBA" id="ARBA00022448"/>
    </source>
</evidence>
<dbReference type="RefSeq" id="WP_209457934.1">
    <property type="nucleotide sequence ID" value="NZ_JAGGKC010000001.1"/>
</dbReference>
<evidence type="ECO:0000256" key="6">
    <source>
        <dbReference type="ARBA" id="ARBA00022989"/>
    </source>
</evidence>